<dbReference type="Proteomes" id="UP001189429">
    <property type="component" value="Unassembled WGS sequence"/>
</dbReference>
<dbReference type="Gene3D" id="1.10.238.10">
    <property type="entry name" value="EF-hand"/>
    <property type="match status" value="1"/>
</dbReference>
<evidence type="ECO:0000256" key="1">
    <source>
        <dbReference type="ARBA" id="ARBA00022837"/>
    </source>
</evidence>
<reference evidence="3" key="1">
    <citation type="submission" date="2023-10" db="EMBL/GenBank/DDBJ databases">
        <authorList>
            <person name="Chen Y."/>
            <person name="Shah S."/>
            <person name="Dougan E. K."/>
            <person name="Thang M."/>
            <person name="Chan C."/>
        </authorList>
    </citation>
    <scope>NUCLEOTIDE SEQUENCE [LARGE SCALE GENOMIC DNA]</scope>
</reference>
<evidence type="ECO:0000313" key="4">
    <source>
        <dbReference type="Proteomes" id="UP001189429"/>
    </source>
</evidence>
<keyword evidence="1" id="KW-0106">Calcium</keyword>
<protein>
    <recommendedName>
        <fullName evidence="2">EF-hand domain-containing protein</fullName>
    </recommendedName>
</protein>
<dbReference type="PROSITE" id="PS00018">
    <property type="entry name" value="EF_HAND_1"/>
    <property type="match status" value="1"/>
</dbReference>
<proteinExistence type="predicted"/>
<dbReference type="InterPro" id="IPR018247">
    <property type="entry name" value="EF_Hand_1_Ca_BS"/>
</dbReference>
<gene>
    <name evidence="3" type="ORF">PCOR1329_LOCUS80646</name>
</gene>
<dbReference type="InterPro" id="IPR011992">
    <property type="entry name" value="EF-hand-dom_pair"/>
</dbReference>
<name>A0ABN9XX39_9DINO</name>
<dbReference type="InterPro" id="IPR002048">
    <property type="entry name" value="EF_hand_dom"/>
</dbReference>
<evidence type="ECO:0000313" key="3">
    <source>
        <dbReference type="EMBL" id="CAK0904697.1"/>
    </source>
</evidence>
<accession>A0ABN9XX39</accession>
<dbReference type="EMBL" id="CAUYUJ010021448">
    <property type="protein sequence ID" value="CAK0904697.1"/>
    <property type="molecule type" value="Genomic_DNA"/>
</dbReference>
<organism evidence="3 4">
    <name type="scientific">Prorocentrum cordatum</name>
    <dbReference type="NCBI Taxonomy" id="2364126"/>
    <lineage>
        <taxon>Eukaryota</taxon>
        <taxon>Sar</taxon>
        <taxon>Alveolata</taxon>
        <taxon>Dinophyceae</taxon>
        <taxon>Prorocentrales</taxon>
        <taxon>Prorocentraceae</taxon>
        <taxon>Prorocentrum</taxon>
    </lineage>
</organism>
<dbReference type="SUPFAM" id="SSF47473">
    <property type="entry name" value="EF-hand"/>
    <property type="match status" value="1"/>
</dbReference>
<evidence type="ECO:0000259" key="2">
    <source>
        <dbReference type="PROSITE" id="PS50222"/>
    </source>
</evidence>
<dbReference type="PROSITE" id="PS50222">
    <property type="entry name" value="EF_HAND_2"/>
    <property type="match status" value="1"/>
</dbReference>
<feature type="domain" description="EF-hand" evidence="2">
    <location>
        <begin position="17"/>
        <end position="52"/>
    </location>
</feature>
<keyword evidence="4" id="KW-1185">Reference proteome</keyword>
<comment type="caution">
    <text evidence="3">The sequence shown here is derived from an EMBL/GenBank/DDBJ whole genome shotgun (WGS) entry which is preliminary data.</text>
</comment>
<sequence length="130" mass="15112">MKDSVLLAQEHSHQEAQHFDKLAQLCHQADEDCNGRLGPREFKNALRKNDVPTLLKMLGFQRHHVCEFFNHMAHESDDNEVDINDFIKGCTLMKGYATTFDLHKLYARVTNVQKDLDERLGEILRLLHNV</sequence>